<dbReference type="Proteomes" id="UP001055712">
    <property type="component" value="Unassembled WGS sequence"/>
</dbReference>
<reference evidence="1" key="1">
    <citation type="journal article" date="2019" name="Plant J.">
        <title>Chlorella vulgaris genome assembly and annotation reveals the molecular basis for metabolic acclimation to high light conditions.</title>
        <authorList>
            <person name="Cecchin M."/>
            <person name="Marcolungo L."/>
            <person name="Rossato M."/>
            <person name="Girolomoni L."/>
            <person name="Cosentino E."/>
            <person name="Cuine S."/>
            <person name="Li-Beisson Y."/>
            <person name="Delledonne M."/>
            <person name="Ballottari M."/>
        </authorList>
    </citation>
    <scope>NUCLEOTIDE SEQUENCE</scope>
    <source>
        <strain evidence="1">211/11P</strain>
    </source>
</reference>
<gene>
    <name evidence="1" type="ORF">D9Q98_010534</name>
</gene>
<dbReference type="EMBL" id="SIDB01000006">
    <property type="protein sequence ID" value="KAI3431779.1"/>
    <property type="molecule type" value="Genomic_DNA"/>
</dbReference>
<proteinExistence type="predicted"/>
<organism evidence="1 2">
    <name type="scientific">Chlorella vulgaris</name>
    <name type="common">Green alga</name>
    <dbReference type="NCBI Taxonomy" id="3077"/>
    <lineage>
        <taxon>Eukaryota</taxon>
        <taxon>Viridiplantae</taxon>
        <taxon>Chlorophyta</taxon>
        <taxon>core chlorophytes</taxon>
        <taxon>Trebouxiophyceae</taxon>
        <taxon>Chlorellales</taxon>
        <taxon>Chlorellaceae</taxon>
        <taxon>Chlorella clade</taxon>
        <taxon>Chlorella</taxon>
    </lineage>
</organism>
<sequence>MLWPHANRLPLVLLDNLPRQVVRLHAMLNSSPPQPSAPPMPAWGEDPTAVAVQSLRQACLERSAEYVQEYQAELDGYDSEDPEALEVRRELQRKVEYGKACKHFGPEPEATPPQLANAIVQHLEGRFAGIPKTSFDFEECTSCHAMTKLVCQLNEACLAQRLWRLTIQMLLRIVSEEESLRRQSLLRMWAHFGWPAGWKGKLRSLTEGAGPDLLKACVAIAQCCPSPDGGVASKQAGETLALCLAAAFKANLGHRTQNPTSFGYNVVDLILALHSTKTAGELEAAA</sequence>
<comment type="caution">
    <text evidence="1">The sequence shown here is derived from an EMBL/GenBank/DDBJ whole genome shotgun (WGS) entry which is preliminary data.</text>
</comment>
<name>A0A9D4YYA9_CHLVU</name>
<accession>A0A9D4YYA9</accession>
<reference evidence="1" key="2">
    <citation type="submission" date="2020-11" db="EMBL/GenBank/DDBJ databases">
        <authorList>
            <person name="Cecchin M."/>
            <person name="Marcolungo L."/>
            <person name="Rossato M."/>
            <person name="Girolomoni L."/>
            <person name="Cosentino E."/>
            <person name="Cuine S."/>
            <person name="Li-Beisson Y."/>
            <person name="Delledonne M."/>
            <person name="Ballottari M."/>
        </authorList>
    </citation>
    <scope>NUCLEOTIDE SEQUENCE</scope>
    <source>
        <strain evidence="1">211/11P</strain>
        <tissue evidence="1">Whole cell</tissue>
    </source>
</reference>
<evidence type="ECO:0000313" key="2">
    <source>
        <dbReference type="Proteomes" id="UP001055712"/>
    </source>
</evidence>
<dbReference type="AlphaFoldDB" id="A0A9D4YYA9"/>
<protein>
    <submittedName>
        <fullName evidence="1">Uncharacterized protein</fullName>
    </submittedName>
</protein>
<evidence type="ECO:0000313" key="1">
    <source>
        <dbReference type="EMBL" id="KAI3431779.1"/>
    </source>
</evidence>
<keyword evidence="2" id="KW-1185">Reference proteome</keyword>